<feature type="transmembrane region" description="Helical" evidence="7">
    <location>
        <begin position="139"/>
        <end position="164"/>
    </location>
</feature>
<reference evidence="12 13" key="1">
    <citation type="journal article" date="2016" name="Int. J. Syst. Evol. Microbiol.">
        <title>Chitinibacter fontanus sp. nov., isolated from a spring.</title>
        <authorList>
            <person name="Sheu S.Y."/>
            <person name="Li Y.S."/>
            <person name="Young C.C."/>
            <person name="Chen W.M."/>
        </authorList>
    </citation>
    <scope>NUCLEOTIDE SEQUENCE [LARGE SCALE GENOMIC DNA]</scope>
    <source>
        <strain evidence="12 13">STM-7</strain>
    </source>
</reference>
<dbReference type="NCBIfam" id="TIGR00254">
    <property type="entry name" value="GGDEF"/>
    <property type="match status" value="1"/>
</dbReference>
<dbReference type="PROSITE" id="PS50112">
    <property type="entry name" value="PAS"/>
    <property type="match status" value="1"/>
</dbReference>
<dbReference type="SMART" id="SM00052">
    <property type="entry name" value="EAL"/>
    <property type="match status" value="1"/>
</dbReference>
<dbReference type="KEGG" id="cfon:HZU75_15700"/>
<keyword evidence="5 7" id="KW-0472">Membrane</keyword>
<dbReference type="GO" id="GO:0071732">
    <property type="term" value="P:cellular response to nitric oxide"/>
    <property type="evidence" value="ECO:0007669"/>
    <property type="project" value="UniProtKB-ARBA"/>
</dbReference>
<dbReference type="PANTHER" id="PTHR44757">
    <property type="entry name" value="DIGUANYLATE CYCLASE DGCP"/>
    <property type="match status" value="1"/>
</dbReference>
<dbReference type="PROSITE" id="PS50883">
    <property type="entry name" value="EAL"/>
    <property type="match status" value="1"/>
</dbReference>
<evidence type="ECO:0000259" key="8">
    <source>
        <dbReference type="PROSITE" id="PS50112"/>
    </source>
</evidence>
<feature type="domain" description="EAL" evidence="10">
    <location>
        <begin position="579"/>
        <end position="832"/>
    </location>
</feature>
<name>A0A7D5ZJD9_9NEIS</name>
<dbReference type="Gene3D" id="3.20.20.450">
    <property type="entry name" value="EAL domain"/>
    <property type="match status" value="1"/>
</dbReference>
<evidence type="ECO:0000256" key="2">
    <source>
        <dbReference type="ARBA" id="ARBA00022475"/>
    </source>
</evidence>
<dbReference type="CDD" id="cd01948">
    <property type="entry name" value="EAL"/>
    <property type="match status" value="1"/>
</dbReference>
<dbReference type="Pfam" id="PF00990">
    <property type="entry name" value="GGDEF"/>
    <property type="match status" value="1"/>
</dbReference>
<dbReference type="PROSITE" id="PS50887">
    <property type="entry name" value="GGDEF"/>
    <property type="match status" value="1"/>
</dbReference>
<evidence type="ECO:0000256" key="7">
    <source>
        <dbReference type="SAM" id="Phobius"/>
    </source>
</evidence>
<evidence type="ECO:0000259" key="10">
    <source>
        <dbReference type="PROSITE" id="PS50883"/>
    </source>
</evidence>
<dbReference type="FunFam" id="3.20.20.450:FF:000001">
    <property type="entry name" value="Cyclic di-GMP phosphodiesterase yahA"/>
    <property type="match status" value="1"/>
</dbReference>
<evidence type="ECO:0000256" key="1">
    <source>
        <dbReference type="ARBA" id="ARBA00004651"/>
    </source>
</evidence>
<dbReference type="PANTHER" id="PTHR44757:SF2">
    <property type="entry name" value="BIOFILM ARCHITECTURE MAINTENANCE PROTEIN MBAA"/>
    <property type="match status" value="1"/>
</dbReference>
<dbReference type="InterPro" id="IPR007895">
    <property type="entry name" value="MASE1"/>
</dbReference>
<dbReference type="EMBL" id="CP058952">
    <property type="protein sequence ID" value="QLI82849.1"/>
    <property type="molecule type" value="Genomic_DNA"/>
</dbReference>
<feature type="domain" description="PAC" evidence="9">
    <location>
        <begin position="351"/>
        <end position="405"/>
    </location>
</feature>
<feature type="transmembrane region" description="Helical" evidence="7">
    <location>
        <begin position="176"/>
        <end position="197"/>
    </location>
</feature>
<feature type="transmembrane region" description="Helical" evidence="7">
    <location>
        <begin position="109"/>
        <end position="133"/>
    </location>
</feature>
<dbReference type="SUPFAM" id="SSF55785">
    <property type="entry name" value="PYP-like sensor domain (PAS domain)"/>
    <property type="match status" value="1"/>
</dbReference>
<evidence type="ECO:0000259" key="9">
    <source>
        <dbReference type="PROSITE" id="PS50113"/>
    </source>
</evidence>
<comment type="subcellular location">
    <subcellularLocation>
        <location evidence="1">Cell membrane</location>
        <topology evidence="1">Multi-pass membrane protein</topology>
    </subcellularLocation>
</comment>
<dbReference type="InterPro" id="IPR035965">
    <property type="entry name" value="PAS-like_dom_sf"/>
</dbReference>
<dbReference type="SUPFAM" id="SSF141868">
    <property type="entry name" value="EAL domain-like"/>
    <property type="match status" value="1"/>
</dbReference>
<evidence type="ECO:0000256" key="4">
    <source>
        <dbReference type="ARBA" id="ARBA00022989"/>
    </source>
</evidence>
<evidence type="ECO:0000256" key="5">
    <source>
        <dbReference type="ARBA" id="ARBA00023136"/>
    </source>
</evidence>
<protein>
    <submittedName>
        <fullName evidence="12">EAL domain-containing protein</fullName>
    </submittedName>
</protein>
<evidence type="ECO:0000259" key="11">
    <source>
        <dbReference type="PROSITE" id="PS50887"/>
    </source>
</evidence>
<dbReference type="Proteomes" id="UP000510822">
    <property type="component" value="Chromosome"/>
</dbReference>
<dbReference type="SMART" id="SM00086">
    <property type="entry name" value="PAC"/>
    <property type="match status" value="1"/>
</dbReference>
<dbReference type="Pfam" id="PF05231">
    <property type="entry name" value="MASE1"/>
    <property type="match status" value="1"/>
</dbReference>
<dbReference type="GO" id="GO:0071111">
    <property type="term" value="F:cyclic-guanylate-specific phosphodiesterase activity"/>
    <property type="evidence" value="ECO:0007669"/>
    <property type="project" value="UniProtKB-EC"/>
</dbReference>
<dbReference type="CDD" id="cd00130">
    <property type="entry name" value="PAS"/>
    <property type="match status" value="1"/>
</dbReference>
<dbReference type="Gene3D" id="3.30.450.20">
    <property type="entry name" value="PAS domain"/>
    <property type="match status" value="1"/>
</dbReference>
<dbReference type="CDD" id="cd01949">
    <property type="entry name" value="GGDEF"/>
    <property type="match status" value="1"/>
</dbReference>
<keyword evidence="3 7" id="KW-0812">Transmembrane</keyword>
<keyword evidence="2" id="KW-1003">Cell membrane</keyword>
<dbReference type="InterPro" id="IPR001633">
    <property type="entry name" value="EAL_dom"/>
</dbReference>
<dbReference type="InterPro" id="IPR029787">
    <property type="entry name" value="Nucleotide_cyclase"/>
</dbReference>
<organism evidence="12 13">
    <name type="scientific">Chitinibacter fontanus</name>
    <dbReference type="NCBI Taxonomy" id="1737446"/>
    <lineage>
        <taxon>Bacteria</taxon>
        <taxon>Pseudomonadati</taxon>
        <taxon>Pseudomonadota</taxon>
        <taxon>Betaproteobacteria</taxon>
        <taxon>Neisseriales</taxon>
        <taxon>Chitinibacteraceae</taxon>
        <taxon>Chitinibacter</taxon>
    </lineage>
</organism>
<dbReference type="InterPro" id="IPR000160">
    <property type="entry name" value="GGDEF_dom"/>
</dbReference>
<dbReference type="NCBIfam" id="TIGR00229">
    <property type="entry name" value="sensory_box"/>
    <property type="match status" value="1"/>
</dbReference>
<feature type="domain" description="PAS" evidence="8">
    <location>
        <begin position="279"/>
        <end position="324"/>
    </location>
</feature>
<dbReference type="AlphaFoldDB" id="A0A7D5ZJD9"/>
<dbReference type="SMART" id="SM00267">
    <property type="entry name" value="GGDEF"/>
    <property type="match status" value="1"/>
</dbReference>
<dbReference type="FunFam" id="3.30.70.270:FF:000001">
    <property type="entry name" value="Diguanylate cyclase domain protein"/>
    <property type="match status" value="1"/>
</dbReference>
<dbReference type="Pfam" id="PF00563">
    <property type="entry name" value="EAL"/>
    <property type="match status" value="1"/>
</dbReference>
<gene>
    <name evidence="12" type="ORF">HZU75_15700</name>
</gene>
<evidence type="ECO:0000313" key="12">
    <source>
        <dbReference type="EMBL" id="QLI82849.1"/>
    </source>
</evidence>
<dbReference type="InterPro" id="IPR043128">
    <property type="entry name" value="Rev_trsase/Diguanyl_cyclase"/>
</dbReference>
<dbReference type="InterPro" id="IPR000014">
    <property type="entry name" value="PAS"/>
</dbReference>
<dbReference type="PROSITE" id="PS50113">
    <property type="entry name" value="PAC"/>
    <property type="match status" value="1"/>
</dbReference>
<dbReference type="Pfam" id="PF13426">
    <property type="entry name" value="PAS_9"/>
    <property type="match status" value="1"/>
</dbReference>
<keyword evidence="13" id="KW-1185">Reference proteome</keyword>
<dbReference type="InterPro" id="IPR035919">
    <property type="entry name" value="EAL_sf"/>
</dbReference>
<feature type="domain" description="GGDEF" evidence="11">
    <location>
        <begin position="437"/>
        <end position="570"/>
    </location>
</feature>
<keyword evidence="4 7" id="KW-1133">Transmembrane helix</keyword>
<accession>A0A7D5ZJD9</accession>
<evidence type="ECO:0000256" key="6">
    <source>
        <dbReference type="ARBA" id="ARBA00051114"/>
    </source>
</evidence>
<proteinExistence type="predicted"/>
<evidence type="ECO:0000313" key="13">
    <source>
        <dbReference type="Proteomes" id="UP000510822"/>
    </source>
</evidence>
<dbReference type="InterPro" id="IPR001610">
    <property type="entry name" value="PAC"/>
</dbReference>
<dbReference type="SUPFAM" id="SSF55073">
    <property type="entry name" value="Nucleotide cyclase"/>
    <property type="match status" value="1"/>
</dbReference>
<dbReference type="RefSeq" id="WP_180306923.1">
    <property type="nucleotide sequence ID" value="NZ_CP058952.1"/>
</dbReference>
<dbReference type="InterPro" id="IPR000700">
    <property type="entry name" value="PAS-assoc_C"/>
</dbReference>
<comment type="catalytic activity">
    <reaction evidence="6">
        <text>3',3'-c-di-GMP + H2O = 5'-phosphoguanylyl(3'-&gt;5')guanosine + H(+)</text>
        <dbReference type="Rhea" id="RHEA:24902"/>
        <dbReference type="ChEBI" id="CHEBI:15377"/>
        <dbReference type="ChEBI" id="CHEBI:15378"/>
        <dbReference type="ChEBI" id="CHEBI:58754"/>
        <dbReference type="ChEBI" id="CHEBI:58805"/>
        <dbReference type="EC" id="3.1.4.52"/>
    </reaction>
    <physiologicalReaction direction="left-to-right" evidence="6">
        <dbReference type="Rhea" id="RHEA:24903"/>
    </physiologicalReaction>
</comment>
<dbReference type="SMART" id="SM00091">
    <property type="entry name" value="PAS"/>
    <property type="match status" value="1"/>
</dbReference>
<evidence type="ECO:0000256" key="3">
    <source>
        <dbReference type="ARBA" id="ARBA00022692"/>
    </source>
</evidence>
<dbReference type="Gene3D" id="3.30.70.270">
    <property type="match status" value="1"/>
</dbReference>
<sequence>MKLEFTKSIWLLAYLCAALIEFAFLPSGQVFSSLSLSGGIALAALLHKGWRIIPWLSIGVVAQAILQHGMGAHVVSLPLIRLTSVAIGAYFISRENDFAEFRIRHALDLLWFGAGLSAAAYAFLLALLLPQYLPTHDAWWGGVGLVWLTEAVGVLILVPGYFALQNDWTQLRANWLIEATTLISIAASGAMLLLAHFDRENLQLTYLCFPLMVWSALRLGQVGNSVTALVLWLILASPTIAGILPQHEIAHQLFLLALALQTAVLLASIRRENALAVGEARLARQVFQHASEGIMMIAADHRVVAVNPAFSRITGYSEQEALGRPSRIFDTRPGNPNHYQTFLLEQLDKTGHWEGEMLDKRKTGELYPAWLSISAVHDHEGRLSRYVGIFSDYTSRKQAEQKAQYLALHDSLTDLYNRNGFHDELAKALTRSSTKRRGMALLFIDLDRFKSINDTLGHDVGDQLLRIVAQRLRKHLKHDDVVARLGGDEFTVVLENIHQLQQVSQVAERLLQAMAESYLINGQELFITGSIGISMYPNDGGVASQLMRNADLAMYRAKDLGKNAYHFYSHDMNRQNTQQFSVQAALRFALERQQLKLVFQPQMNLATGQLSGMECLIRWQHPDMGWISPAEFIPIAEETGMIIPIGHWVLLEACRTAQQWRAAGLLVPKMAVNLSVRQFKPGVLVEQVASVLQETGFPAYLLELEVTESLIMRRINEAVDIMNALKAMGVTLAIDDFGTGYSSLSQLKYLPLDILKIDRSFVEGLPCDHDDMAIAQTIIAMAKKLSLSVVAEGVETAEQMQALHAAGCDTIQGYFYAKPLPAEAMAQMMQRV</sequence>
<dbReference type="GO" id="GO:0005886">
    <property type="term" value="C:plasma membrane"/>
    <property type="evidence" value="ECO:0007669"/>
    <property type="project" value="UniProtKB-SubCell"/>
</dbReference>
<dbReference type="InterPro" id="IPR052155">
    <property type="entry name" value="Biofilm_reg_signaling"/>
</dbReference>